<evidence type="ECO:0000259" key="1">
    <source>
        <dbReference type="PROSITE" id="PS50995"/>
    </source>
</evidence>
<dbReference type="EMBL" id="SRLE01000014">
    <property type="protein sequence ID" value="TGD71405.1"/>
    <property type="molecule type" value="Genomic_DNA"/>
</dbReference>
<dbReference type="PRINTS" id="PR00598">
    <property type="entry name" value="HTHMARR"/>
</dbReference>
<dbReference type="InterPro" id="IPR000835">
    <property type="entry name" value="HTH_MarR-typ"/>
</dbReference>
<dbReference type="InterPro" id="IPR036390">
    <property type="entry name" value="WH_DNA-bd_sf"/>
</dbReference>
<dbReference type="Gene3D" id="1.10.10.10">
    <property type="entry name" value="Winged helix-like DNA-binding domain superfamily/Winged helix DNA-binding domain"/>
    <property type="match status" value="2"/>
</dbReference>
<organism evidence="2 3">
    <name type="scientific">Mangrovimicrobium sediminis</name>
    <dbReference type="NCBI Taxonomy" id="2562682"/>
    <lineage>
        <taxon>Bacteria</taxon>
        <taxon>Pseudomonadati</taxon>
        <taxon>Pseudomonadota</taxon>
        <taxon>Gammaproteobacteria</taxon>
        <taxon>Cellvibrionales</taxon>
        <taxon>Halieaceae</taxon>
        <taxon>Mangrovimicrobium</taxon>
    </lineage>
</organism>
<dbReference type="GO" id="GO:0003700">
    <property type="term" value="F:DNA-binding transcription factor activity"/>
    <property type="evidence" value="ECO:0007669"/>
    <property type="project" value="InterPro"/>
</dbReference>
<proteinExistence type="predicted"/>
<sequence length="356" mass="38927">MDAPANLNIDTRRYLEGPGLVTHLMVLTHFVEKRSLAMLACDDANHGKLSLAYSGFVSLLAEREHSPGELAAQLGISKQACSNTLRELEQQGLIARRRNPRDSRSTVVSLTDEGAALLRAGIACTNQLHDEFAATLGEEQLERLGSVLERAARLLGVDIPVLHALQADARDQAHPRRLTLLLPGLSTYFRRSLGQDIAGRGFGGLKTSHGPLLGLVNREGRRLQYIASVLGHSKQAVAATSLELERLGYVVREADPEDKRQIVLRLSPEGTRLVDASQAAVRERESALRELLGADDYQCMDEALATLYFQVVDEFDPPSVLPEKIQQLGDYLISELGTAGARTLAQHLMTITRGDT</sequence>
<dbReference type="Pfam" id="PF12802">
    <property type="entry name" value="MarR_2"/>
    <property type="match status" value="2"/>
</dbReference>
<dbReference type="PANTHER" id="PTHR33164:SF43">
    <property type="entry name" value="HTH-TYPE TRANSCRIPTIONAL REPRESSOR YETL"/>
    <property type="match status" value="1"/>
</dbReference>
<dbReference type="OrthoDB" id="122135at2"/>
<dbReference type="InterPro" id="IPR036388">
    <property type="entry name" value="WH-like_DNA-bd_sf"/>
</dbReference>
<dbReference type="InterPro" id="IPR039422">
    <property type="entry name" value="MarR/SlyA-like"/>
</dbReference>
<gene>
    <name evidence="2" type="ORF">E4634_19235</name>
</gene>
<reference evidence="2 3" key="1">
    <citation type="submission" date="2019-04" db="EMBL/GenBank/DDBJ databases">
        <title>Taxonomy of novel Haliea sp. from mangrove soil of West Coast of India.</title>
        <authorList>
            <person name="Verma A."/>
            <person name="Kumar P."/>
            <person name="Krishnamurthi S."/>
        </authorList>
    </citation>
    <scope>NUCLEOTIDE SEQUENCE [LARGE SCALE GENOMIC DNA]</scope>
    <source>
        <strain evidence="2 3">SAOS-164</strain>
    </source>
</reference>
<comment type="caution">
    <text evidence="2">The sequence shown here is derived from an EMBL/GenBank/DDBJ whole genome shotgun (WGS) entry which is preliminary data.</text>
</comment>
<dbReference type="InterPro" id="IPR011991">
    <property type="entry name" value="ArsR-like_HTH"/>
</dbReference>
<evidence type="ECO:0000313" key="2">
    <source>
        <dbReference type="EMBL" id="TGD71405.1"/>
    </source>
</evidence>
<keyword evidence="3" id="KW-1185">Reference proteome</keyword>
<dbReference type="SMART" id="SM00418">
    <property type="entry name" value="HTH_ARSR"/>
    <property type="match status" value="1"/>
</dbReference>
<dbReference type="PANTHER" id="PTHR33164">
    <property type="entry name" value="TRANSCRIPTIONAL REGULATOR, MARR FAMILY"/>
    <property type="match status" value="1"/>
</dbReference>
<dbReference type="PROSITE" id="PS50995">
    <property type="entry name" value="HTH_MARR_2"/>
    <property type="match status" value="1"/>
</dbReference>
<dbReference type="CDD" id="cd00090">
    <property type="entry name" value="HTH_ARSR"/>
    <property type="match status" value="1"/>
</dbReference>
<dbReference type="SMART" id="SM00347">
    <property type="entry name" value="HTH_MARR"/>
    <property type="match status" value="2"/>
</dbReference>
<feature type="domain" description="HTH marR-type" evidence="1">
    <location>
        <begin position="17"/>
        <end position="153"/>
    </location>
</feature>
<protein>
    <submittedName>
        <fullName evidence="2">MarR family transcriptional regulator</fullName>
    </submittedName>
</protein>
<name>A0A4Z0LWG2_9GAMM</name>
<evidence type="ECO:0000313" key="3">
    <source>
        <dbReference type="Proteomes" id="UP000298050"/>
    </source>
</evidence>
<dbReference type="SUPFAM" id="SSF46785">
    <property type="entry name" value="Winged helix' DNA-binding domain"/>
    <property type="match status" value="2"/>
</dbReference>
<dbReference type="AlphaFoldDB" id="A0A4Z0LWG2"/>
<accession>A0A4Z0LWG2</accession>
<dbReference type="Proteomes" id="UP000298050">
    <property type="component" value="Unassembled WGS sequence"/>
</dbReference>
<dbReference type="RefSeq" id="WP_135446297.1">
    <property type="nucleotide sequence ID" value="NZ_SRLE01000014.1"/>
</dbReference>
<dbReference type="GO" id="GO:0006950">
    <property type="term" value="P:response to stress"/>
    <property type="evidence" value="ECO:0007669"/>
    <property type="project" value="TreeGrafter"/>
</dbReference>
<dbReference type="InterPro" id="IPR001845">
    <property type="entry name" value="HTH_ArsR_DNA-bd_dom"/>
</dbReference>